<gene>
    <name evidence="1" type="ORF">PCA10_31130</name>
</gene>
<reference evidence="1 2" key="1">
    <citation type="journal article" date="2013" name="Genome Announc.">
        <title>Complete Genome Sequence of the Carbazole Degrader Pseudomonas resinovorans Strain CA10 (NBRC 106553).</title>
        <authorList>
            <person name="Shintani M."/>
            <person name="Hosoyama A."/>
            <person name="Ohji S."/>
            <person name="Tsuchikane K."/>
            <person name="Takarada H."/>
            <person name="Yamazoe A."/>
            <person name="Fujita N."/>
            <person name="Nojiri H."/>
        </authorList>
    </citation>
    <scope>NUCLEOTIDE SEQUENCE [LARGE SCALE GENOMIC DNA]</scope>
    <source>
        <strain evidence="1 2">NBRC 106553</strain>
    </source>
</reference>
<dbReference type="KEGG" id="pre:PCA10_31130"/>
<sequence length="144" mass="16344">MCHSVEVSGLYTAEGIRQQINYPDADAALPIHDPQRGVVWIPWGRRNQEHGELPATGWLADDGALPEGWDRYSPASVLARVARFMEVNRDGEPRWFDVEDGKSLQCVLLRHGHEQRVYVVTTEAACEEHRSWPMTRGNLARRLG</sequence>
<protein>
    <submittedName>
        <fullName evidence="1">Uncharacterized protein</fullName>
    </submittedName>
</protein>
<evidence type="ECO:0000313" key="1">
    <source>
        <dbReference type="EMBL" id="BAN48845.1"/>
    </source>
</evidence>
<dbReference type="RefSeq" id="WP_016492991.1">
    <property type="nucleotide sequence ID" value="NC_021499.1"/>
</dbReference>
<keyword evidence="2" id="KW-1185">Reference proteome</keyword>
<accession>S6AJX0</accession>
<dbReference type="Proteomes" id="UP000015503">
    <property type="component" value="Chromosome"/>
</dbReference>
<proteinExistence type="predicted"/>
<dbReference type="PATRIC" id="fig|1245471.3.peg.3138"/>
<dbReference type="AlphaFoldDB" id="S6AJX0"/>
<name>S6AJX0_METRE</name>
<dbReference type="EMBL" id="AP013068">
    <property type="protein sequence ID" value="BAN48845.1"/>
    <property type="molecule type" value="Genomic_DNA"/>
</dbReference>
<dbReference type="HOGENOM" id="CLU_151256_0_0_6"/>
<evidence type="ECO:0000313" key="2">
    <source>
        <dbReference type="Proteomes" id="UP000015503"/>
    </source>
</evidence>
<organism evidence="1 2">
    <name type="scientific">Metapseudomonas resinovorans NBRC 106553</name>
    <dbReference type="NCBI Taxonomy" id="1245471"/>
    <lineage>
        <taxon>Bacteria</taxon>
        <taxon>Pseudomonadati</taxon>
        <taxon>Pseudomonadota</taxon>
        <taxon>Gammaproteobacteria</taxon>
        <taxon>Pseudomonadales</taxon>
        <taxon>Pseudomonadaceae</taxon>
        <taxon>Metapseudomonas</taxon>
    </lineage>
</organism>
<dbReference type="OrthoDB" id="6717632at2"/>
<dbReference type="eggNOG" id="ENOG50315ZV">
    <property type="taxonomic scope" value="Bacteria"/>
</dbReference>